<feature type="domain" description="DNA2/NAM7 helicase helicase" evidence="6">
    <location>
        <begin position="173"/>
        <end position="273"/>
    </location>
</feature>
<evidence type="ECO:0000259" key="6">
    <source>
        <dbReference type="Pfam" id="PF13086"/>
    </source>
</evidence>
<dbReference type="GO" id="GO:0016787">
    <property type="term" value="F:hydrolase activity"/>
    <property type="evidence" value="ECO:0007669"/>
    <property type="project" value="UniProtKB-KW"/>
</dbReference>
<dbReference type="InterPro" id="IPR050534">
    <property type="entry name" value="Coronavir_polyprotein_1ab"/>
</dbReference>
<keyword evidence="3" id="KW-0378">Hydrolase</keyword>
<evidence type="ECO:0000256" key="4">
    <source>
        <dbReference type="ARBA" id="ARBA00022806"/>
    </source>
</evidence>
<keyword evidence="9" id="KW-1185">Reference proteome</keyword>
<dbReference type="AlphaFoldDB" id="G8TUM8"/>
<evidence type="ECO:0008006" key="10">
    <source>
        <dbReference type="Google" id="ProtNLM"/>
    </source>
</evidence>
<dbReference type="PANTHER" id="PTHR43788:SF8">
    <property type="entry name" value="DNA-BINDING PROTEIN SMUBP-2"/>
    <property type="match status" value="1"/>
</dbReference>
<evidence type="ECO:0000313" key="9">
    <source>
        <dbReference type="Proteomes" id="UP000005439"/>
    </source>
</evidence>
<reference evidence="8 9" key="2">
    <citation type="journal article" date="2012" name="Stand. Genomic Sci.">
        <title>Complete genome sequence of the moderately thermophilic mineral-sulfide-oxidizing firmicute Sulfobacillus acidophilus type strain (NAL(T)).</title>
        <authorList>
            <person name="Anderson I."/>
            <person name="Chertkov O."/>
            <person name="Chen A."/>
            <person name="Saunders E."/>
            <person name="Lapidus A."/>
            <person name="Nolan M."/>
            <person name="Lucas S."/>
            <person name="Hammon N."/>
            <person name="Deshpande S."/>
            <person name="Cheng J.F."/>
            <person name="Han C."/>
            <person name="Tapia R."/>
            <person name="Goodwin L.A."/>
            <person name="Pitluck S."/>
            <person name="Liolios K."/>
            <person name="Pagani I."/>
            <person name="Ivanova N."/>
            <person name="Mikhailova N."/>
            <person name="Pati A."/>
            <person name="Palaniappan K."/>
            <person name="Land M."/>
            <person name="Pan C."/>
            <person name="Rohde M."/>
            <person name="Pukall R."/>
            <person name="Goker M."/>
            <person name="Detter J.C."/>
            <person name="Woyke T."/>
            <person name="Bristow J."/>
            <person name="Eisen J.A."/>
            <person name="Markowitz V."/>
            <person name="Hugenholtz P."/>
            <person name="Kyrpides N.C."/>
            <person name="Klenk H.P."/>
            <person name="Mavromatis K."/>
        </authorList>
    </citation>
    <scope>NUCLEOTIDE SEQUENCE [LARGE SCALE GENOMIC DNA]</scope>
    <source>
        <strain evidence="9">ATCC 700253 / DSM 10332 / NAL</strain>
    </source>
</reference>
<dbReference type="EMBL" id="CP003179">
    <property type="protein sequence ID" value="AEW04675.1"/>
    <property type="molecule type" value="Genomic_DNA"/>
</dbReference>
<organism evidence="8 9">
    <name type="scientific">Sulfobacillus acidophilus (strain ATCC 700253 / DSM 10332 / NAL)</name>
    <dbReference type="NCBI Taxonomy" id="679936"/>
    <lineage>
        <taxon>Bacteria</taxon>
        <taxon>Bacillati</taxon>
        <taxon>Bacillota</taxon>
        <taxon>Clostridia</taxon>
        <taxon>Eubacteriales</taxon>
        <taxon>Clostridiales Family XVII. Incertae Sedis</taxon>
        <taxon>Sulfobacillus</taxon>
    </lineage>
</organism>
<protein>
    <recommendedName>
        <fullName evidence="10">DNA2/NAM7 helicase-like C-terminal domain-containing protein</fullName>
    </recommendedName>
</protein>
<dbReference type="STRING" id="679936.Sulac_1175"/>
<evidence type="ECO:0000256" key="3">
    <source>
        <dbReference type="ARBA" id="ARBA00022801"/>
    </source>
</evidence>
<sequence>MGTTITLYTLLPLFDAWATWELRQHWHRHHWQTRPITRNLVDNTFEIQFPTLAEAEACQQAWVADETAEWLWMTPNTRQGSIVTIVAWNVSAGRATCQWPDDAEVPLPRDPGVLFPRPTNTVERLRQRWAEAARTQSGSASLAAWVGGVLSAATMPVVAADAVQKTPETDPPLTEDQRRAVHTALTAPVTWIWGPPGTGKTSVITAIVQACWERGESVLVTAPTHVAVDEPLQRIAQAWDARPDRRDALYRGSILRWGRRVSARLHEAVLSHGTVADAIWTVRRAEREQHITAWRLLITQQLSRHATWDALWADTTWLAALTPSQRDSRVIPSGVFAQPLPATGPITSADRQTLTDAWDQWQQQDPWVFRPPLVPMIQGMTLAQLVATPPGEPVDVVIIDEVTMAALPLVMYAALWARKRVVVVGDFLQLPAIVPEETVWPAADRPLVRRWIHATAFSAQGITAQHIPAYPSLVALRDQFRMAEPICRVVNALAYAPHITLRTHTTPLPPRWPDATAHVVQVVPATSRAERTPQGSWVNPDHQILIDAIVRQILTHDPHTTIALLTPFRAQTHALYQRWRHDPRVMAATLHRMQGAERDIVILDPVRIGHWPQHPFLGATDTALQLWNVAVSRARRQVWWIAPAHWPGETVPARLTQWVQRVGQVIRIDERHSAEGV</sequence>
<gene>
    <name evidence="8" type="ordered locus">Sulac_1175</name>
</gene>
<dbReference type="GO" id="GO:0005524">
    <property type="term" value="F:ATP binding"/>
    <property type="evidence" value="ECO:0007669"/>
    <property type="project" value="UniProtKB-KW"/>
</dbReference>
<proteinExistence type="inferred from homology"/>
<dbReference type="SUPFAM" id="SSF52540">
    <property type="entry name" value="P-loop containing nucleoside triphosphate hydrolases"/>
    <property type="match status" value="1"/>
</dbReference>
<dbReference type="PATRIC" id="fig|679936.5.peg.1235"/>
<dbReference type="KEGG" id="sap:Sulac_1175"/>
<dbReference type="InterPro" id="IPR027417">
    <property type="entry name" value="P-loop_NTPase"/>
</dbReference>
<dbReference type="Proteomes" id="UP000005439">
    <property type="component" value="Chromosome"/>
</dbReference>
<dbReference type="PANTHER" id="PTHR43788">
    <property type="entry name" value="DNA2/NAM7 HELICASE FAMILY MEMBER"/>
    <property type="match status" value="1"/>
</dbReference>
<reference evidence="9" key="1">
    <citation type="submission" date="2011-12" db="EMBL/GenBank/DDBJ databases">
        <title>The complete genome of chromosome of Sulfobacillus acidophilus DSM 10332.</title>
        <authorList>
            <person name="Lucas S."/>
            <person name="Han J."/>
            <person name="Lapidus A."/>
            <person name="Bruce D."/>
            <person name="Goodwin L."/>
            <person name="Pitluck S."/>
            <person name="Peters L."/>
            <person name="Kyrpides N."/>
            <person name="Mavromatis K."/>
            <person name="Ivanova N."/>
            <person name="Mikhailova N."/>
            <person name="Chertkov O."/>
            <person name="Saunders E."/>
            <person name="Detter J.C."/>
            <person name="Tapia R."/>
            <person name="Han C."/>
            <person name="Land M."/>
            <person name="Hauser L."/>
            <person name="Markowitz V."/>
            <person name="Cheng J.-F."/>
            <person name="Hugenholtz P."/>
            <person name="Woyke T."/>
            <person name="Wu D."/>
            <person name="Pukall R."/>
            <person name="Gehrich-Schroeter G."/>
            <person name="Schneider S."/>
            <person name="Klenk H.-P."/>
            <person name="Eisen J.A."/>
        </authorList>
    </citation>
    <scope>NUCLEOTIDE SEQUENCE [LARGE SCALE GENOMIC DNA]</scope>
    <source>
        <strain evidence="9">ATCC 700253 / DSM 10332 / NAL</strain>
    </source>
</reference>
<evidence type="ECO:0000259" key="7">
    <source>
        <dbReference type="Pfam" id="PF13087"/>
    </source>
</evidence>
<evidence type="ECO:0000256" key="1">
    <source>
        <dbReference type="ARBA" id="ARBA00007913"/>
    </source>
</evidence>
<evidence type="ECO:0000256" key="5">
    <source>
        <dbReference type="ARBA" id="ARBA00022840"/>
    </source>
</evidence>
<dbReference type="InterPro" id="IPR041677">
    <property type="entry name" value="DNA2/NAM7_AAA_11"/>
</dbReference>
<dbReference type="InterPro" id="IPR041679">
    <property type="entry name" value="DNA2/NAM7-like_C"/>
</dbReference>
<evidence type="ECO:0000313" key="8">
    <source>
        <dbReference type="EMBL" id="AEW04675.1"/>
    </source>
</evidence>
<dbReference type="Pfam" id="PF13087">
    <property type="entry name" value="AAA_12"/>
    <property type="match status" value="1"/>
</dbReference>
<keyword evidence="4" id="KW-0347">Helicase</keyword>
<name>G8TUM8_SULAD</name>
<accession>G8TUM8</accession>
<keyword evidence="5" id="KW-0067">ATP-binding</keyword>
<dbReference type="Pfam" id="PF13086">
    <property type="entry name" value="AAA_11"/>
    <property type="match status" value="2"/>
</dbReference>
<dbReference type="HOGENOM" id="CLU_405924_0_0_9"/>
<evidence type="ECO:0000256" key="2">
    <source>
        <dbReference type="ARBA" id="ARBA00022741"/>
    </source>
</evidence>
<comment type="similarity">
    <text evidence="1">Belongs to the DNA2/NAM7 helicase family.</text>
</comment>
<keyword evidence="2" id="KW-0547">Nucleotide-binding</keyword>
<dbReference type="GO" id="GO:0043139">
    <property type="term" value="F:5'-3' DNA helicase activity"/>
    <property type="evidence" value="ECO:0007669"/>
    <property type="project" value="TreeGrafter"/>
</dbReference>
<dbReference type="Gene3D" id="3.40.50.300">
    <property type="entry name" value="P-loop containing nucleotide triphosphate hydrolases"/>
    <property type="match status" value="2"/>
</dbReference>
<feature type="domain" description="DNA2/NAM7 helicase helicase" evidence="6">
    <location>
        <begin position="393"/>
        <end position="434"/>
    </location>
</feature>
<feature type="domain" description="DNA2/NAM7 helicase-like C-terminal" evidence="7">
    <location>
        <begin position="473"/>
        <end position="642"/>
    </location>
</feature>